<gene>
    <name evidence="4" type="primary">SCYL2</name>
    <name evidence="4" type="ORF">TR112427</name>
</gene>
<name>A0A0V0J3R2_SCHSO</name>
<dbReference type="InterPro" id="IPR051177">
    <property type="entry name" value="CIK-Related_Protein"/>
</dbReference>
<comment type="similarity">
    <text evidence="1">Belongs to the protein kinase superfamily.</text>
</comment>
<accession>A0A0V0J3R2</accession>
<organism evidence="4">
    <name type="scientific">Schistocephalus solidus</name>
    <name type="common">Tapeworm</name>
    <dbReference type="NCBI Taxonomy" id="70667"/>
    <lineage>
        <taxon>Eukaryota</taxon>
        <taxon>Metazoa</taxon>
        <taxon>Spiralia</taxon>
        <taxon>Lophotrochozoa</taxon>
        <taxon>Platyhelminthes</taxon>
        <taxon>Cestoda</taxon>
        <taxon>Eucestoda</taxon>
        <taxon>Diphyllobothriidea</taxon>
        <taxon>Diphyllobothriidae</taxon>
        <taxon>Schistocephalus</taxon>
    </lineage>
</organism>
<feature type="compositionally biased region" description="Polar residues" evidence="2">
    <location>
        <begin position="618"/>
        <end position="635"/>
    </location>
</feature>
<dbReference type="InterPro" id="IPR011989">
    <property type="entry name" value="ARM-like"/>
</dbReference>
<feature type="region of interest" description="Disordered" evidence="2">
    <location>
        <begin position="721"/>
        <end position="740"/>
    </location>
</feature>
<dbReference type="InterPro" id="IPR000719">
    <property type="entry name" value="Prot_kinase_dom"/>
</dbReference>
<evidence type="ECO:0000259" key="3">
    <source>
        <dbReference type="PROSITE" id="PS50011"/>
    </source>
</evidence>
<dbReference type="GO" id="GO:0004672">
    <property type="term" value="F:protein kinase activity"/>
    <property type="evidence" value="ECO:0007669"/>
    <property type="project" value="InterPro"/>
</dbReference>
<dbReference type="PROSITE" id="PS50011">
    <property type="entry name" value="PROTEIN_KINASE_DOM"/>
    <property type="match status" value="1"/>
</dbReference>
<feature type="compositionally biased region" description="Polar residues" evidence="2">
    <location>
        <begin position="721"/>
        <end position="731"/>
    </location>
</feature>
<feature type="compositionally biased region" description="Polar residues" evidence="2">
    <location>
        <begin position="572"/>
        <end position="593"/>
    </location>
</feature>
<protein>
    <submittedName>
        <fullName evidence="4">SCY1-like protein 2</fullName>
    </submittedName>
</protein>
<dbReference type="SUPFAM" id="SSF56112">
    <property type="entry name" value="Protein kinase-like (PK-like)"/>
    <property type="match status" value="1"/>
</dbReference>
<feature type="region of interest" description="Disordered" evidence="2">
    <location>
        <begin position="571"/>
        <end position="635"/>
    </location>
</feature>
<reference evidence="4" key="1">
    <citation type="submission" date="2016-01" db="EMBL/GenBank/DDBJ databases">
        <title>Reference transcriptome for the parasite Schistocephalus solidus: insights into the molecular evolution of parasitism.</title>
        <authorList>
            <person name="Hebert F.O."/>
            <person name="Grambauer S."/>
            <person name="Barber I."/>
            <person name="Landry C.R."/>
            <person name="Aubin-Horth N."/>
        </authorList>
    </citation>
    <scope>NUCLEOTIDE SEQUENCE</scope>
</reference>
<dbReference type="PANTHER" id="PTHR12984">
    <property type="entry name" value="SCY1-RELATED S/T PROTEIN KINASE-LIKE"/>
    <property type="match status" value="1"/>
</dbReference>
<proteinExistence type="inferred from homology"/>
<evidence type="ECO:0000313" key="4">
    <source>
        <dbReference type="EMBL" id="JAP59690.1"/>
    </source>
</evidence>
<sequence>MHPLEDSRDSLGFATEPVFTSLANALGRHDNLTGPITDKLTDFKFTDIELKYGILQICEALLFIHRDSRQLHLNVAPESIIINRMGSWKLCGFEFAKPLPVNRAQSEGDDDSVDVLCWQSTVLPLCQPQLDYSSPETVINGRATPSSDMFSVGMLLYALHNNGYSLFPCKDSYAAYRTGVNQLKHIKATQLIGLPESVRDYVKMLLHPDPNVRPDPHELLKLTYFHDPGVSALQSLDELRQLDNLARSRFYKNLPLSIRILPKRINLHRVYSQLSEEFVNPNMVPFVLPPILEIVDRISREEFTTVILPSFQKVLCIREPVQVLLVLLQNLNILTSKFSPVDFRKYMLPVLTSSLETSTTSIVQLCLKSLPDVAQLMDFPVLKSSIVPRLKKAYLRNDLVSMRLETLICLGKILEYLDKWCVMEDVFPFLVEIKSREPTLIVAVLTIYKVAFVHKKLGISRDVLATRVIPHLLQLSMDSNLNLTQYTAFAELIRQMITQLETEQKAKLSELHGQTEESACIPNFVLSPKMTGTSSELVDLMMSSVGGLNSIPITPSTDQTSRSEADLFAPTASENEVASSGGSQQPASKNPRQLTLEDKKRIMAEAEQSERLRAQPRLSPQRQDTAVCTNRQRQQAAPVDVTGKLLTSNLEELSLTRRTAPNSVMSNPTQIGFGSPQPQLNFPIMSASMAATPTPLNNGMGGPMAFAPPLMPTSTMVQAPKASNSVRTPLSMSEIDDLLS</sequence>
<dbReference type="SUPFAM" id="SSF48371">
    <property type="entry name" value="ARM repeat"/>
    <property type="match status" value="1"/>
</dbReference>
<evidence type="ECO:0000256" key="1">
    <source>
        <dbReference type="ARBA" id="ARBA00038349"/>
    </source>
</evidence>
<dbReference type="Gene3D" id="1.10.510.10">
    <property type="entry name" value="Transferase(Phosphotransferase) domain 1"/>
    <property type="match status" value="1"/>
</dbReference>
<dbReference type="Pfam" id="PF00069">
    <property type="entry name" value="Pkinase"/>
    <property type="match status" value="1"/>
</dbReference>
<dbReference type="GO" id="GO:0005524">
    <property type="term" value="F:ATP binding"/>
    <property type="evidence" value="ECO:0007669"/>
    <property type="project" value="InterPro"/>
</dbReference>
<evidence type="ECO:0000256" key="2">
    <source>
        <dbReference type="SAM" id="MobiDB-lite"/>
    </source>
</evidence>
<dbReference type="Gene3D" id="1.25.10.10">
    <property type="entry name" value="Leucine-rich Repeat Variant"/>
    <property type="match status" value="1"/>
</dbReference>
<dbReference type="EMBL" id="GEEE01003535">
    <property type="protein sequence ID" value="JAP59690.1"/>
    <property type="molecule type" value="Transcribed_RNA"/>
</dbReference>
<dbReference type="CDD" id="cd14011">
    <property type="entry name" value="PK_SCY1_like"/>
    <property type="match status" value="1"/>
</dbReference>
<dbReference type="InterPro" id="IPR011009">
    <property type="entry name" value="Kinase-like_dom_sf"/>
</dbReference>
<dbReference type="SMART" id="SM00220">
    <property type="entry name" value="S_TKc"/>
    <property type="match status" value="1"/>
</dbReference>
<feature type="compositionally biased region" description="Basic and acidic residues" evidence="2">
    <location>
        <begin position="595"/>
        <end position="613"/>
    </location>
</feature>
<dbReference type="PANTHER" id="PTHR12984:SF6">
    <property type="entry name" value="SCY1-LIKE PROTEIN 2"/>
    <property type="match status" value="1"/>
</dbReference>
<dbReference type="AlphaFoldDB" id="A0A0V0J3R2"/>
<dbReference type="InterPro" id="IPR016024">
    <property type="entry name" value="ARM-type_fold"/>
</dbReference>
<feature type="domain" description="Protein kinase" evidence="3">
    <location>
        <begin position="1"/>
        <end position="225"/>
    </location>
</feature>